<evidence type="ECO:0000313" key="2">
    <source>
        <dbReference type="EMBL" id="CAG8809644.1"/>
    </source>
</evidence>
<gene>
    <name evidence="2" type="ORF">DERYTH_LOCUS25136</name>
</gene>
<feature type="compositionally biased region" description="Basic residues" evidence="1">
    <location>
        <begin position="1"/>
        <end position="20"/>
    </location>
</feature>
<evidence type="ECO:0000313" key="3">
    <source>
        <dbReference type="Proteomes" id="UP000789405"/>
    </source>
</evidence>
<sequence>TRKRRILHKRVGRPRSRKNSPRVVVPRPKGPRYARTSVSAQPNTVIDKLVTWNRDRDILNRNGRVTNQYKGEIYVKRIGSNGQVRYSPVHKLPKITPRFRNEF</sequence>
<dbReference type="AlphaFoldDB" id="A0A9N9K348"/>
<dbReference type="OrthoDB" id="2438501at2759"/>
<feature type="non-terminal residue" evidence="2">
    <location>
        <position position="1"/>
    </location>
</feature>
<evidence type="ECO:0000256" key="1">
    <source>
        <dbReference type="SAM" id="MobiDB-lite"/>
    </source>
</evidence>
<keyword evidence="3" id="KW-1185">Reference proteome</keyword>
<proteinExistence type="predicted"/>
<organism evidence="2 3">
    <name type="scientific">Dentiscutata erythropus</name>
    <dbReference type="NCBI Taxonomy" id="1348616"/>
    <lineage>
        <taxon>Eukaryota</taxon>
        <taxon>Fungi</taxon>
        <taxon>Fungi incertae sedis</taxon>
        <taxon>Mucoromycota</taxon>
        <taxon>Glomeromycotina</taxon>
        <taxon>Glomeromycetes</taxon>
        <taxon>Diversisporales</taxon>
        <taxon>Gigasporaceae</taxon>
        <taxon>Dentiscutata</taxon>
    </lineage>
</organism>
<feature type="region of interest" description="Disordered" evidence="1">
    <location>
        <begin position="1"/>
        <end position="39"/>
    </location>
</feature>
<name>A0A9N9K348_9GLOM</name>
<comment type="caution">
    <text evidence="2">The sequence shown here is derived from an EMBL/GenBank/DDBJ whole genome shotgun (WGS) entry which is preliminary data.</text>
</comment>
<accession>A0A9N9K348</accession>
<dbReference type="EMBL" id="CAJVPY010045334">
    <property type="protein sequence ID" value="CAG8809644.1"/>
    <property type="molecule type" value="Genomic_DNA"/>
</dbReference>
<protein>
    <submittedName>
        <fullName evidence="2">25086_t:CDS:1</fullName>
    </submittedName>
</protein>
<dbReference type="Proteomes" id="UP000789405">
    <property type="component" value="Unassembled WGS sequence"/>
</dbReference>
<reference evidence="2" key="1">
    <citation type="submission" date="2021-06" db="EMBL/GenBank/DDBJ databases">
        <authorList>
            <person name="Kallberg Y."/>
            <person name="Tangrot J."/>
            <person name="Rosling A."/>
        </authorList>
    </citation>
    <scope>NUCLEOTIDE SEQUENCE</scope>
    <source>
        <strain evidence="2">MA453B</strain>
    </source>
</reference>